<accession>A0A382NJG7</accession>
<reference evidence="2" key="1">
    <citation type="submission" date="2018-05" db="EMBL/GenBank/DDBJ databases">
        <authorList>
            <person name="Lanie J.A."/>
            <person name="Ng W.-L."/>
            <person name="Kazmierczak K.M."/>
            <person name="Andrzejewski T.M."/>
            <person name="Davidsen T.M."/>
            <person name="Wayne K.J."/>
            <person name="Tettelin H."/>
            <person name="Glass J.I."/>
            <person name="Rusch D."/>
            <person name="Podicherti R."/>
            <person name="Tsui H.-C.T."/>
            <person name="Winkler M.E."/>
        </authorList>
    </citation>
    <scope>NUCLEOTIDE SEQUENCE</scope>
</reference>
<dbReference type="EMBL" id="UINC01100019">
    <property type="protein sequence ID" value="SVC59741.1"/>
    <property type="molecule type" value="Genomic_DNA"/>
</dbReference>
<dbReference type="SUPFAM" id="SSF52440">
    <property type="entry name" value="PreATP-grasp domain"/>
    <property type="match status" value="1"/>
</dbReference>
<proteinExistence type="predicted"/>
<dbReference type="InterPro" id="IPR004215">
    <property type="entry name" value="GSHS_N"/>
</dbReference>
<dbReference type="Pfam" id="PF02951">
    <property type="entry name" value="GSH-S_N"/>
    <property type="match status" value="1"/>
</dbReference>
<sequence>MAQKKLAVIMDPIATITPEKDGTLGMLLEAQSRSY</sequence>
<dbReference type="GO" id="GO:0004363">
    <property type="term" value="F:glutathione synthase activity"/>
    <property type="evidence" value="ECO:0007669"/>
    <property type="project" value="InterPro"/>
</dbReference>
<feature type="domain" description="Prokaryotic glutathione synthetase N-terminal" evidence="1">
    <location>
        <begin position="5"/>
        <end position="34"/>
    </location>
</feature>
<dbReference type="AlphaFoldDB" id="A0A382NJG7"/>
<feature type="non-terminal residue" evidence="2">
    <location>
        <position position="35"/>
    </location>
</feature>
<gene>
    <name evidence="2" type="ORF">METZ01_LOCUS312595</name>
</gene>
<name>A0A382NJG7_9ZZZZ</name>
<evidence type="ECO:0000313" key="2">
    <source>
        <dbReference type="EMBL" id="SVC59741.1"/>
    </source>
</evidence>
<evidence type="ECO:0000259" key="1">
    <source>
        <dbReference type="Pfam" id="PF02951"/>
    </source>
</evidence>
<protein>
    <recommendedName>
        <fullName evidence="1">Prokaryotic glutathione synthetase N-terminal domain-containing protein</fullName>
    </recommendedName>
</protein>
<dbReference type="InterPro" id="IPR016185">
    <property type="entry name" value="PreATP-grasp_dom_sf"/>
</dbReference>
<organism evidence="2">
    <name type="scientific">marine metagenome</name>
    <dbReference type="NCBI Taxonomy" id="408172"/>
    <lineage>
        <taxon>unclassified sequences</taxon>
        <taxon>metagenomes</taxon>
        <taxon>ecological metagenomes</taxon>
    </lineage>
</organism>
<dbReference type="Gene3D" id="3.40.50.20">
    <property type="match status" value="1"/>
</dbReference>